<evidence type="ECO:0008006" key="4">
    <source>
        <dbReference type="Google" id="ProtNLM"/>
    </source>
</evidence>
<sequence length="150" mass="17495">MKSIILFSSILHLVYGGLHRMCIGPEGTHESVFLEPDRSIDYCNRPGHSLKLEFDLEDRGIHSIKIYFINEDGRYAEDDTAYKIEEYKHGHGFHSRNLKIENFENGKYVLRLSLLTKRVTNYVTHSLQLFIMKSTAVIIVILKFSTSYFY</sequence>
<dbReference type="Proteomes" id="UP000070444">
    <property type="component" value="Unassembled WGS sequence"/>
</dbReference>
<evidence type="ECO:0000313" key="3">
    <source>
        <dbReference type="Proteomes" id="UP000070444"/>
    </source>
</evidence>
<gene>
    <name evidence="2" type="ORF">CONCODRAFT_2101</name>
</gene>
<organism evidence="2 3">
    <name type="scientific">Conidiobolus coronatus (strain ATCC 28846 / CBS 209.66 / NRRL 28638)</name>
    <name type="common">Delacroixia coronata</name>
    <dbReference type="NCBI Taxonomy" id="796925"/>
    <lineage>
        <taxon>Eukaryota</taxon>
        <taxon>Fungi</taxon>
        <taxon>Fungi incertae sedis</taxon>
        <taxon>Zoopagomycota</taxon>
        <taxon>Entomophthoromycotina</taxon>
        <taxon>Entomophthoromycetes</taxon>
        <taxon>Entomophthorales</taxon>
        <taxon>Ancylistaceae</taxon>
        <taxon>Conidiobolus</taxon>
    </lineage>
</organism>
<feature type="signal peptide" evidence="1">
    <location>
        <begin position="1"/>
        <end position="16"/>
    </location>
</feature>
<reference evidence="2 3" key="1">
    <citation type="journal article" date="2015" name="Genome Biol. Evol.">
        <title>Phylogenomic analyses indicate that early fungi evolved digesting cell walls of algal ancestors of land plants.</title>
        <authorList>
            <person name="Chang Y."/>
            <person name="Wang S."/>
            <person name="Sekimoto S."/>
            <person name="Aerts A.L."/>
            <person name="Choi C."/>
            <person name="Clum A."/>
            <person name="LaButti K.M."/>
            <person name="Lindquist E.A."/>
            <person name="Yee Ngan C."/>
            <person name="Ohm R.A."/>
            <person name="Salamov A.A."/>
            <person name="Grigoriev I.V."/>
            <person name="Spatafora J.W."/>
            <person name="Berbee M.L."/>
        </authorList>
    </citation>
    <scope>NUCLEOTIDE SEQUENCE [LARGE SCALE GENOMIC DNA]</scope>
    <source>
        <strain evidence="2 3">NRRL 28638</strain>
    </source>
</reference>
<dbReference type="AlphaFoldDB" id="A0A137PIG2"/>
<evidence type="ECO:0000313" key="2">
    <source>
        <dbReference type="EMBL" id="KXN74779.1"/>
    </source>
</evidence>
<accession>A0A137PIG2</accession>
<proteinExistence type="predicted"/>
<name>A0A137PIG2_CONC2</name>
<keyword evidence="3" id="KW-1185">Reference proteome</keyword>
<keyword evidence="1" id="KW-0732">Signal</keyword>
<dbReference type="EMBL" id="KQ964420">
    <property type="protein sequence ID" value="KXN74779.1"/>
    <property type="molecule type" value="Genomic_DNA"/>
</dbReference>
<feature type="chain" id="PRO_5007294944" description="GOLD domain-containing protein" evidence="1">
    <location>
        <begin position="17"/>
        <end position="150"/>
    </location>
</feature>
<evidence type="ECO:0000256" key="1">
    <source>
        <dbReference type="SAM" id="SignalP"/>
    </source>
</evidence>
<protein>
    <recommendedName>
        <fullName evidence="4">GOLD domain-containing protein</fullName>
    </recommendedName>
</protein>